<keyword evidence="2" id="KW-1185">Reference proteome</keyword>
<dbReference type="OrthoDB" id="7142at10239"/>
<dbReference type="EMBL" id="KU963249">
    <property type="protein sequence ID" value="AMS02826.1"/>
    <property type="molecule type" value="Genomic_DNA"/>
</dbReference>
<evidence type="ECO:0000313" key="1">
    <source>
        <dbReference type="EMBL" id="AMS02826.1"/>
    </source>
</evidence>
<dbReference type="GeneID" id="29126544"/>
<accession>A0A142K9P3</accession>
<organism evidence="1 2">
    <name type="scientific">Gordonia phage Yeezy</name>
    <dbReference type="NCBI Taxonomy" id="1821565"/>
    <lineage>
        <taxon>Viruses</taxon>
        <taxon>Duplodnaviria</taxon>
        <taxon>Heunggongvirae</taxon>
        <taxon>Uroviricota</taxon>
        <taxon>Caudoviricetes</taxon>
        <taxon>Nymbaxtervirinae</taxon>
        <taxon>Baxterfoxvirus</taxon>
        <taxon>Baxterfoxvirus yeezy</taxon>
        <taxon>Baxtervirus yeezy</taxon>
    </lineage>
</organism>
<name>A0A142K9P3_9CAUD</name>
<gene>
    <name evidence="1" type="primary">81</name>
    <name evidence="1" type="ORF">SEA_YEEZY_81</name>
</gene>
<protein>
    <recommendedName>
        <fullName evidence="3">Helix-turn-helix DNA binding domain protein</fullName>
    </recommendedName>
</protein>
<proteinExistence type="predicted"/>
<dbReference type="RefSeq" id="YP_009304410.1">
    <property type="nucleotide sequence ID" value="NC_031269.1"/>
</dbReference>
<evidence type="ECO:0000313" key="2">
    <source>
        <dbReference type="Proteomes" id="UP000202604"/>
    </source>
</evidence>
<dbReference type="Proteomes" id="UP000202604">
    <property type="component" value="Segment"/>
</dbReference>
<reference evidence="2" key="1">
    <citation type="submission" date="2016-03" db="EMBL/GenBank/DDBJ databases">
        <authorList>
            <person name="Ploux O."/>
        </authorList>
    </citation>
    <scope>NUCLEOTIDE SEQUENCE [LARGE SCALE GENOMIC DNA]</scope>
</reference>
<evidence type="ECO:0008006" key="3">
    <source>
        <dbReference type="Google" id="ProtNLM"/>
    </source>
</evidence>
<dbReference type="KEGG" id="vg:29126544"/>
<sequence>MSIRNGLLLTDGELNDLADHLAKVSDIAMALAIAATGHQSRRGGVEAHSAPTSRPPYNIGAQQQLDKLCNELGTTVRHICEHRCIEVPDSCGSVLGQAQWLRRNVVAIAVMADAREIHASLCRTISASARAAGEMQREYRIEQHMVDEANRHDVDAGRVHKLAHKLGDQGKGLNRDRVDYLRRKGYLAGEWDEATSKWWYKLGDVLAAHKRAKESRKARA</sequence>